<dbReference type="Gene3D" id="3.40.30.10">
    <property type="entry name" value="Glutaredoxin"/>
    <property type="match status" value="2"/>
</dbReference>
<reference evidence="2" key="1">
    <citation type="journal article" date="2023" name="bioRxiv">
        <title>Scaffold-level genome assemblies of two parasitoid biocontrol wasps reveal the parthenogenesis mechanism and an associated novel virus.</title>
        <authorList>
            <person name="Inwood S."/>
            <person name="Skelly J."/>
            <person name="Guhlin J."/>
            <person name="Harrop T."/>
            <person name="Goldson S."/>
            <person name="Dearden P."/>
        </authorList>
    </citation>
    <scope>NUCLEOTIDE SEQUENCE</scope>
    <source>
        <strain evidence="2">Lincoln</strain>
        <tissue evidence="2">Whole body</tissue>
    </source>
</reference>
<dbReference type="InterPro" id="IPR012336">
    <property type="entry name" value="Thioredoxin-like_fold"/>
</dbReference>
<name>A0AA39G1A1_MICHY</name>
<dbReference type="GO" id="GO:0030178">
    <property type="term" value="P:negative regulation of Wnt signaling pathway"/>
    <property type="evidence" value="ECO:0007669"/>
    <property type="project" value="TreeGrafter"/>
</dbReference>
<dbReference type="SUPFAM" id="SSF52833">
    <property type="entry name" value="Thioredoxin-like"/>
    <property type="match status" value="1"/>
</dbReference>
<dbReference type="EMBL" id="JAQQBR010000003">
    <property type="protein sequence ID" value="KAK0179281.1"/>
    <property type="molecule type" value="Genomic_DNA"/>
</dbReference>
<dbReference type="Pfam" id="PF13905">
    <property type="entry name" value="Thioredoxin_8"/>
    <property type="match status" value="1"/>
</dbReference>
<dbReference type="PANTHER" id="PTHR46472:SF1">
    <property type="entry name" value="NUCLEOREDOXIN"/>
    <property type="match status" value="1"/>
</dbReference>
<evidence type="ECO:0000313" key="3">
    <source>
        <dbReference type="Proteomes" id="UP001168972"/>
    </source>
</evidence>
<dbReference type="GO" id="GO:0004791">
    <property type="term" value="F:thioredoxin-disulfide reductase (NADPH) activity"/>
    <property type="evidence" value="ECO:0007669"/>
    <property type="project" value="TreeGrafter"/>
</dbReference>
<dbReference type="InterPro" id="IPR036249">
    <property type="entry name" value="Thioredoxin-like_sf"/>
</dbReference>
<dbReference type="GO" id="GO:0005634">
    <property type="term" value="C:nucleus"/>
    <property type="evidence" value="ECO:0007669"/>
    <property type="project" value="TreeGrafter"/>
</dbReference>
<keyword evidence="3" id="KW-1185">Reference proteome</keyword>
<reference evidence="2" key="2">
    <citation type="submission" date="2023-03" db="EMBL/GenBank/DDBJ databases">
        <authorList>
            <person name="Inwood S.N."/>
            <person name="Skelly J.G."/>
            <person name="Guhlin J."/>
            <person name="Harrop T.W.R."/>
            <person name="Goldson S.G."/>
            <person name="Dearden P.K."/>
        </authorList>
    </citation>
    <scope>NUCLEOTIDE SEQUENCE</scope>
    <source>
        <strain evidence="2">Lincoln</strain>
        <tissue evidence="2">Whole body</tissue>
    </source>
</reference>
<proteinExistence type="predicted"/>
<dbReference type="AlphaFoldDB" id="A0AA39G1A1"/>
<dbReference type="Proteomes" id="UP001168972">
    <property type="component" value="Unassembled WGS sequence"/>
</dbReference>
<evidence type="ECO:0000313" key="2">
    <source>
        <dbReference type="EMBL" id="KAK0179281.1"/>
    </source>
</evidence>
<feature type="domain" description="Thioredoxin" evidence="1">
    <location>
        <begin position="16"/>
        <end position="212"/>
    </location>
</feature>
<dbReference type="PROSITE" id="PS51352">
    <property type="entry name" value="THIOREDOXIN_2"/>
    <property type="match status" value="1"/>
</dbReference>
<evidence type="ECO:0000259" key="1">
    <source>
        <dbReference type="PROSITE" id="PS51352"/>
    </source>
</evidence>
<accession>A0AA39G1A1</accession>
<dbReference type="PANTHER" id="PTHR46472">
    <property type="entry name" value="NUCLEOREDOXIN"/>
    <property type="match status" value="1"/>
</dbReference>
<comment type="caution">
    <text evidence="2">The sequence shown here is derived from an EMBL/GenBank/DDBJ whole genome shotgun (WGS) entry which is preliminary data.</text>
</comment>
<organism evidence="2 3">
    <name type="scientific">Microctonus hyperodae</name>
    <name type="common">Parasitoid wasp</name>
    <dbReference type="NCBI Taxonomy" id="165561"/>
    <lineage>
        <taxon>Eukaryota</taxon>
        <taxon>Metazoa</taxon>
        <taxon>Ecdysozoa</taxon>
        <taxon>Arthropoda</taxon>
        <taxon>Hexapoda</taxon>
        <taxon>Insecta</taxon>
        <taxon>Pterygota</taxon>
        <taxon>Neoptera</taxon>
        <taxon>Endopterygota</taxon>
        <taxon>Hymenoptera</taxon>
        <taxon>Apocrita</taxon>
        <taxon>Ichneumonoidea</taxon>
        <taxon>Braconidae</taxon>
        <taxon>Euphorinae</taxon>
        <taxon>Microctonus</taxon>
    </lineage>
</organism>
<dbReference type="InterPro" id="IPR013766">
    <property type="entry name" value="Thioredoxin_domain"/>
</dbReference>
<sequence>MISQENRKATRLTRRYRIKSGVPTLILLEGASGSVVTRGGVERALADPDGVNFPWRPSHPKATLEDGPLLPCSARDSNEPMLHEELRHCIKGVYFSAHWCPPCRAFTPQLVDTYQRIRERGQNFEVIFVSSDRSEESYNAHTESMPWLRIPYSQEERRKKLATALDVQAIPTLVILDPRDNIITLEGRAELLEDPEGLNFPWTSRLVNILTEKYATSLHDGPAIILFVASESEECEIQFGESVLLPAAEAYRRDRPDFDPNYDDPDGALQFYIALDCETSDILREFVGFDDAVPLLTAIDIPRGVYAVMEDGAEITLDSVQQFVDGFRNDKLPTNKIAAVQKSTKSDKITD</sequence>
<protein>
    <recommendedName>
        <fullName evidence="1">Thioredoxin domain-containing protein</fullName>
    </recommendedName>
</protein>
<dbReference type="GO" id="GO:0031397">
    <property type="term" value="P:negative regulation of protein ubiquitination"/>
    <property type="evidence" value="ECO:0007669"/>
    <property type="project" value="TreeGrafter"/>
</dbReference>
<gene>
    <name evidence="2" type="ORF">PV327_005046</name>
</gene>